<evidence type="ECO:0000259" key="5">
    <source>
        <dbReference type="Pfam" id="PF02880"/>
    </source>
</evidence>
<reference evidence="6" key="1">
    <citation type="submission" date="2012-03" db="EMBL/GenBank/DDBJ databases">
        <title>Functional metagenomics reveals considerable lignocellulase gene clusters in the gut microbiome of a wood-feeding higher termite.</title>
        <authorList>
            <person name="Liu N."/>
        </authorList>
    </citation>
    <scope>NUCLEOTIDE SEQUENCE</scope>
</reference>
<evidence type="ECO:0000259" key="4">
    <source>
        <dbReference type="Pfam" id="PF02878"/>
    </source>
</evidence>
<dbReference type="Gene3D" id="3.40.120.10">
    <property type="entry name" value="Alpha-D-Glucose-1,6-Bisphosphate, subunit A, domain 3"/>
    <property type="match status" value="3"/>
</dbReference>
<evidence type="ECO:0000313" key="6">
    <source>
        <dbReference type="EMBL" id="AGS52707.1"/>
    </source>
</evidence>
<dbReference type="InterPro" id="IPR005841">
    <property type="entry name" value="Alpha-D-phosphohexomutase_SF"/>
</dbReference>
<evidence type="ECO:0000256" key="2">
    <source>
        <dbReference type="ARBA" id="ARBA00010231"/>
    </source>
</evidence>
<accession>A0A806KDM6</accession>
<dbReference type="PRINTS" id="PR00509">
    <property type="entry name" value="PGMPMM"/>
</dbReference>
<protein>
    <submittedName>
        <fullName evidence="6">Phosphoglucosamine mutase</fullName>
        <ecNumber evidence="6">5.4.2.10</ecNumber>
    </submittedName>
</protein>
<dbReference type="Pfam" id="PF02878">
    <property type="entry name" value="PGM_PMM_I"/>
    <property type="match status" value="1"/>
</dbReference>
<keyword evidence="6" id="KW-0413">Isomerase</keyword>
<dbReference type="Pfam" id="PF02880">
    <property type="entry name" value="PGM_PMM_III"/>
    <property type="match status" value="1"/>
</dbReference>
<dbReference type="GO" id="GO:0004615">
    <property type="term" value="F:phosphomannomutase activity"/>
    <property type="evidence" value="ECO:0007669"/>
    <property type="project" value="TreeGrafter"/>
</dbReference>
<comment type="similarity">
    <text evidence="2">Belongs to the phosphohexose mutase family.</text>
</comment>
<evidence type="ECO:0000256" key="1">
    <source>
        <dbReference type="ARBA" id="ARBA00001946"/>
    </source>
</evidence>
<evidence type="ECO:0000256" key="3">
    <source>
        <dbReference type="ARBA" id="ARBA00022553"/>
    </source>
</evidence>
<dbReference type="SUPFAM" id="SSF53738">
    <property type="entry name" value="Phosphoglucomutase, first 3 domains"/>
    <property type="match status" value="3"/>
</dbReference>
<comment type="cofactor">
    <cofactor evidence="1">
        <name>Mg(2+)</name>
        <dbReference type="ChEBI" id="CHEBI:18420"/>
    </cofactor>
</comment>
<organism evidence="6">
    <name type="scientific">uncultured bacterium contig00064</name>
    <dbReference type="NCBI Taxonomy" id="1181547"/>
    <lineage>
        <taxon>Bacteria</taxon>
        <taxon>environmental samples</taxon>
    </lineage>
</organism>
<sequence>MDITIFRDFTNNYQNKLQNLAKQKKFLIGNTITDEKAVSALLSNSWLEKYPTAVCIDLPKAVGLYLSSNSSEEEKINTAFTMARVNFMGTDGVRGKVVTQTKENFIADLLKDNAFTPDLVEITSFSFAKILLDKNIVKTGDTAVIGNDGRDLAYNWVLNNSVRSGFAKAGLDVLDLGIVPTAVIPWKNLLLGYRAGACLTASHNPSNQNGIKFFIDGKKLVPETDLGDYALSAYMYNYCCLEKLPQEATGKTSEYNAEEDAIKWMMEVLDNVTSGNAKSTFKDITLIFDSANGATDTIGRKVLENLGAKYISVNEKCTGDNINRGVGVAEIEGTEFYSGKMYNKHIPTVKKIFDEGRKLSKENTSDGGVYGIAVDGDGDRGFLLYYSKKEDSVHVLDGDKCGYILAQYLIKSKGLNPKNFWFLSTIESDIMTSSAAHKNLGLNTKIVSVGDKWIGNFKEGEILVGLEISGHLIFPIEVTDKSGKKQTLLSGVGLLTGLASICAIKGLALDEEKIIRPFEPGFSKTFYVFFVDKTRHYRGSAIWNKDKELVEKEIKDAAASGKLPKNTRIKYEDKEDPNVLYMNIQDGETLLGVLFMRNSGTEDKNAVYVKGEREYEEILCEIGGKVQIMHTAEMKNENRIEYKYEQAIMKNLDDNCGETTIDNVLSGLGADVNESDLFAVIHGLKKEGRISVLDREITKV</sequence>
<dbReference type="PANTHER" id="PTHR42946">
    <property type="entry name" value="PHOSPHOHEXOSE MUTASE"/>
    <property type="match status" value="1"/>
</dbReference>
<name>A0A806KDM6_9BACT</name>
<feature type="domain" description="Alpha-D-phosphohexomutase alpha/beta/alpha" evidence="4">
    <location>
        <begin position="88"/>
        <end position="224"/>
    </location>
</feature>
<feature type="domain" description="Alpha-D-phosphohexomutase alpha/beta/alpha" evidence="5">
    <location>
        <begin position="397"/>
        <end position="483"/>
    </location>
</feature>
<dbReference type="EMBL" id="JQ844205">
    <property type="protein sequence ID" value="AGS52707.1"/>
    <property type="molecule type" value="Genomic_DNA"/>
</dbReference>
<dbReference type="GO" id="GO:0005975">
    <property type="term" value="P:carbohydrate metabolic process"/>
    <property type="evidence" value="ECO:0007669"/>
    <property type="project" value="InterPro"/>
</dbReference>
<dbReference type="InterPro" id="IPR005846">
    <property type="entry name" value="A-D-PHexomutase_a/b/a-III"/>
</dbReference>
<proteinExistence type="inferred from homology"/>
<dbReference type="InterPro" id="IPR050060">
    <property type="entry name" value="Phosphoglucosamine_mutase"/>
</dbReference>
<dbReference type="InterPro" id="IPR005844">
    <property type="entry name" value="A-D-PHexomutase_a/b/a-I"/>
</dbReference>
<dbReference type="EC" id="5.4.2.10" evidence="6"/>
<keyword evidence="3" id="KW-0597">Phosphoprotein</keyword>
<dbReference type="AlphaFoldDB" id="A0A806KDM6"/>
<dbReference type="PANTHER" id="PTHR42946:SF1">
    <property type="entry name" value="PHOSPHOGLUCOMUTASE (ALPHA-D-GLUCOSE-1,6-BISPHOSPHATE-DEPENDENT)"/>
    <property type="match status" value="1"/>
</dbReference>
<dbReference type="InterPro" id="IPR016055">
    <property type="entry name" value="A-D-PHexomutase_a/b/a-I/II/III"/>
</dbReference>
<dbReference type="GO" id="GO:0008966">
    <property type="term" value="F:phosphoglucosamine mutase activity"/>
    <property type="evidence" value="ECO:0007669"/>
    <property type="project" value="UniProtKB-EC"/>
</dbReference>